<protein>
    <submittedName>
        <fullName evidence="2">Ca-activated chloride channel family protein</fullName>
    </submittedName>
</protein>
<dbReference type="Pfam" id="PF12450">
    <property type="entry name" value="vWF_A"/>
    <property type="match status" value="1"/>
</dbReference>
<dbReference type="SMART" id="SM00327">
    <property type="entry name" value="VWA"/>
    <property type="match status" value="1"/>
</dbReference>
<reference evidence="2 3" key="1">
    <citation type="submission" date="2017-09" db="EMBL/GenBank/DDBJ databases">
        <authorList>
            <person name="Ehlers B."/>
            <person name="Leendertz F.H."/>
        </authorList>
    </citation>
    <scope>NUCLEOTIDE SEQUENCE [LARGE SCALE GENOMIC DNA]</scope>
    <source>
        <strain evidence="2 3">DSM 18289</strain>
    </source>
</reference>
<organism evidence="2 3">
    <name type="scientific">Cohaesibacter gelatinilyticus</name>
    <dbReference type="NCBI Taxonomy" id="372072"/>
    <lineage>
        <taxon>Bacteria</taxon>
        <taxon>Pseudomonadati</taxon>
        <taxon>Pseudomonadota</taxon>
        <taxon>Alphaproteobacteria</taxon>
        <taxon>Hyphomicrobiales</taxon>
        <taxon>Cohaesibacteraceae</taxon>
    </lineage>
</organism>
<feature type="domain" description="VWFA" evidence="1">
    <location>
        <begin position="231"/>
        <end position="409"/>
    </location>
</feature>
<evidence type="ECO:0000259" key="1">
    <source>
        <dbReference type="PROSITE" id="PS50234"/>
    </source>
</evidence>
<evidence type="ECO:0000313" key="2">
    <source>
        <dbReference type="EMBL" id="SNZ19491.1"/>
    </source>
</evidence>
<dbReference type="InterPro" id="IPR036465">
    <property type="entry name" value="vWFA_dom_sf"/>
</dbReference>
<accession>A0A285PHZ4</accession>
<name>A0A285PHZ4_9HYPH</name>
<dbReference type="Pfam" id="PF13519">
    <property type="entry name" value="VWA_2"/>
    <property type="match status" value="1"/>
</dbReference>
<dbReference type="InterPro" id="IPR022156">
    <property type="entry name" value="Uncharacterised_YfbK_N"/>
</dbReference>
<proteinExistence type="predicted"/>
<sequence>MLKKYSRPSLLLMTSSFLVLAIAMLAGSQLLESNKIEPSSGGTLSLSSEPVKPANDQYLNELKSPLPSTRVEMGKGTAQSHAPQRNLVGLFNMSGQQAGGMSRKARISSTDHMPAPPPTMLDRERFPDMEQNPLKQSLEDPVSTFSIDVDTASYSFVRSNLNAGRLPKPDAVRIEEMVNYFSYDYERPVSLERPFSSNISVMQTPWNKATRLLHIGIQGYKPDLASLPPQNLVFLIDTSGSMRAPNKLPLLQQSFRLLLSSLRPEDEVAIVTYAGSAGVLLEPTKVADKDLILSKLNQLGAGGSTAGQAGLKQAYAVASQMSGQGEEARVILATDGDFNVGLSDPESLKRYVSDQRKSGTALSVLGFGRGNYNDALMQTLAQNGNGVAAYIDTLSEARKVLVDQMVSSLVSIAQDVKIQVEFNPSKIAEYRLVGYETRALKNEDFNNDRVDAGDIGAGHTVTAIYEITPVGSPAVKLDERRYGANSPKKVSSDRSDELAFVKIRYKKPGQSHSNLISTPVLEEEQAINRTETRFAAAVAAFGQYLKGSKYLEDFSLTEIENLARANRGTDDFGYRAEFLNLVRQARIARR</sequence>
<dbReference type="AlphaFoldDB" id="A0A285PHZ4"/>
<dbReference type="InterPro" id="IPR002035">
    <property type="entry name" value="VWF_A"/>
</dbReference>
<dbReference type="CDD" id="cd01465">
    <property type="entry name" value="vWA_subgroup"/>
    <property type="match status" value="1"/>
</dbReference>
<keyword evidence="3" id="KW-1185">Reference proteome</keyword>
<dbReference type="EMBL" id="OBEL01000002">
    <property type="protein sequence ID" value="SNZ19491.1"/>
    <property type="molecule type" value="Genomic_DNA"/>
</dbReference>
<dbReference type="PROSITE" id="PS50234">
    <property type="entry name" value="VWFA"/>
    <property type="match status" value="1"/>
</dbReference>
<dbReference type="OrthoDB" id="9805121at2"/>
<dbReference type="InterPro" id="IPR051266">
    <property type="entry name" value="CLCR"/>
</dbReference>
<dbReference type="Proteomes" id="UP000219439">
    <property type="component" value="Unassembled WGS sequence"/>
</dbReference>
<evidence type="ECO:0000313" key="3">
    <source>
        <dbReference type="Proteomes" id="UP000219439"/>
    </source>
</evidence>
<dbReference type="InterPro" id="IPR021908">
    <property type="entry name" value="YfbK_C"/>
</dbReference>
<dbReference type="Gene3D" id="3.40.50.410">
    <property type="entry name" value="von Willebrand factor, type A domain"/>
    <property type="match status" value="1"/>
</dbReference>
<gene>
    <name evidence="2" type="ORF">SAMN06265368_2580</name>
</gene>
<dbReference type="PANTHER" id="PTHR10579">
    <property type="entry name" value="CALCIUM-ACTIVATED CHLORIDE CHANNEL REGULATOR"/>
    <property type="match status" value="1"/>
</dbReference>
<dbReference type="Pfam" id="PF12034">
    <property type="entry name" value="YfbK_C"/>
    <property type="match status" value="1"/>
</dbReference>
<dbReference type="PANTHER" id="PTHR10579:SF43">
    <property type="entry name" value="ZINC FINGER (C3HC4-TYPE RING FINGER) FAMILY PROTEIN"/>
    <property type="match status" value="1"/>
</dbReference>
<dbReference type="RefSeq" id="WP_097153835.1">
    <property type="nucleotide sequence ID" value="NZ_OBEL01000002.1"/>
</dbReference>
<dbReference type="SUPFAM" id="SSF53300">
    <property type="entry name" value="vWA-like"/>
    <property type="match status" value="1"/>
</dbReference>